<protein>
    <submittedName>
        <fullName evidence="4">Copper amine oxidase N-terminal domain-containing protein</fullName>
    </submittedName>
</protein>
<organism evidence="4 5">
    <name type="scientific">Paenibacillus oceani</name>
    <dbReference type="NCBI Taxonomy" id="2772510"/>
    <lineage>
        <taxon>Bacteria</taxon>
        <taxon>Bacillati</taxon>
        <taxon>Bacillota</taxon>
        <taxon>Bacilli</taxon>
        <taxon>Bacillales</taxon>
        <taxon>Paenibacillaceae</taxon>
        <taxon>Paenibacillus</taxon>
    </lineage>
</organism>
<dbReference type="InterPro" id="IPR012854">
    <property type="entry name" value="Cu_amine_oxidase-like_N"/>
</dbReference>
<sequence length="328" mass="35658">MQTARLLKLPSLLLVLLVPAAAYAAPETSETIRKLEFRSPHSAAVSAPASAATLWGADQFDIVWRLLEQAPGQLIGSADNKFYYQAAGRTNAVLPSGEKVPASKSPSPKTDAPTGLKVTENGVVKEENGKITWTYKPDGNRRVLPDTLQTDAGNHIYFQDDASNWYSLTETGRQRYVLEWERIRDKVQCTAVPSGDAVCASPAFGLIGIREKTKAPRLYIDGKEQFFSQRPEVIDGATYVPLRAIAESLGADIGWDPDSAEVTIRKGKTVRIAIGSAEASIGGKRTELSHPPLLLDGTTFVPLRFIGEALGEKVIWEEATRTIQIASP</sequence>
<dbReference type="InterPro" id="IPR036582">
    <property type="entry name" value="Mao_N_sf"/>
</dbReference>
<name>A0A927CB89_9BACL</name>
<gene>
    <name evidence="4" type="ORF">IDH45_19890</name>
</gene>
<evidence type="ECO:0000256" key="2">
    <source>
        <dbReference type="SAM" id="SignalP"/>
    </source>
</evidence>
<dbReference type="RefSeq" id="WP_190929878.1">
    <property type="nucleotide sequence ID" value="NZ_JACXJA010000028.1"/>
</dbReference>
<dbReference type="AlphaFoldDB" id="A0A927CB89"/>
<evidence type="ECO:0000256" key="1">
    <source>
        <dbReference type="SAM" id="MobiDB-lite"/>
    </source>
</evidence>
<dbReference type="SUPFAM" id="SSF55383">
    <property type="entry name" value="Copper amine oxidase, domain N"/>
    <property type="match status" value="1"/>
</dbReference>
<evidence type="ECO:0000313" key="5">
    <source>
        <dbReference type="Proteomes" id="UP000639396"/>
    </source>
</evidence>
<accession>A0A927CB89</accession>
<dbReference type="Pfam" id="PF07833">
    <property type="entry name" value="Cu_amine_oxidN1"/>
    <property type="match status" value="1"/>
</dbReference>
<dbReference type="EMBL" id="JACXJA010000028">
    <property type="protein sequence ID" value="MBD2864249.1"/>
    <property type="molecule type" value="Genomic_DNA"/>
</dbReference>
<feature type="signal peptide" evidence="2">
    <location>
        <begin position="1"/>
        <end position="24"/>
    </location>
</feature>
<dbReference type="Proteomes" id="UP000639396">
    <property type="component" value="Unassembled WGS sequence"/>
</dbReference>
<feature type="region of interest" description="Disordered" evidence="1">
    <location>
        <begin position="95"/>
        <end position="116"/>
    </location>
</feature>
<feature type="domain" description="Copper amine oxidase-like N-terminal" evidence="3">
    <location>
        <begin position="220"/>
        <end position="325"/>
    </location>
</feature>
<comment type="caution">
    <text evidence="4">The sequence shown here is derived from an EMBL/GenBank/DDBJ whole genome shotgun (WGS) entry which is preliminary data.</text>
</comment>
<proteinExistence type="predicted"/>
<evidence type="ECO:0000259" key="3">
    <source>
        <dbReference type="Pfam" id="PF07833"/>
    </source>
</evidence>
<feature type="chain" id="PRO_5037597791" evidence="2">
    <location>
        <begin position="25"/>
        <end position="328"/>
    </location>
</feature>
<dbReference type="Gene3D" id="3.30.457.10">
    <property type="entry name" value="Copper amine oxidase-like, N-terminal domain"/>
    <property type="match status" value="1"/>
</dbReference>
<evidence type="ECO:0000313" key="4">
    <source>
        <dbReference type="EMBL" id="MBD2864249.1"/>
    </source>
</evidence>
<keyword evidence="2" id="KW-0732">Signal</keyword>
<keyword evidence="5" id="KW-1185">Reference proteome</keyword>
<reference evidence="4" key="1">
    <citation type="submission" date="2020-09" db="EMBL/GenBank/DDBJ databases">
        <title>A novel bacterium of genus Paenibacillus, isolated from South China Sea.</title>
        <authorList>
            <person name="Huang H."/>
            <person name="Mo K."/>
            <person name="Hu Y."/>
        </authorList>
    </citation>
    <scope>NUCLEOTIDE SEQUENCE</scope>
    <source>
        <strain evidence="4">IB182363</strain>
    </source>
</reference>